<dbReference type="GO" id="GO:0009691">
    <property type="term" value="P:cytokinin biosynthetic process"/>
    <property type="evidence" value="ECO:0007669"/>
    <property type="project" value="UniProtKB-UniRule"/>
</dbReference>
<protein>
    <recommendedName>
        <fullName evidence="3">Cytokinin riboside 5'-monophosphate phosphoribohydrolase</fullName>
        <ecNumber evidence="3">3.2.2.n1</ecNumber>
    </recommendedName>
</protein>
<dbReference type="AlphaFoldDB" id="A0A4Y9SJ69"/>
<dbReference type="Proteomes" id="UP000297729">
    <property type="component" value="Unassembled WGS sequence"/>
</dbReference>
<sequence>MCATPPSVSTSRWRRRNWKRKSRVVKSICVYCGANAGVSPRFAAQARALAAALVERNLSLVYGGGNVGLMGIIADEVLRLGGEVTGVIPTALVEREVGHTGLTRQFIVKDMHERKAMMSELADGFIAMPGGLGTLEELFEMLTWSQLGIHAKPIGVLNVDGYYDHLVAFIRHATAQGLVRPQHAQLMMVESEPEALLRRFL</sequence>
<keyword evidence="5" id="KW-1185">Reference proteome</keyword>
<dbReference type="Pfam" id="PF03641">
    <property type="entry name" value="Lysine_decarbox"/>
    <property type="match status" value="1"/>
</dbReference>
<dbReference type="EMBL" id="SPVG01000086">
    <property type="protein sequence ID" value="TFW25809.1"/>
    <property type="molecule type" value="Genomic_DNA"/>
</dbReference>
<dbReference type="OrthoDB" id="9801098at2"/>
<gene>
    <name evidence="4" type="ORF">E4L98_08900</name>
</gene>
<keyword evidence="3" id="KW-0378">Hydrolase</keyword>
<organism evidence="4 5">
    <name type="scientific">Duganella callida</name>
    <dbReference type="NCBI Taxonomy" id="2561932"/>
    <lineage>
        <taxon>Bacteria</taxon>
        <taxon>Pseudomonadati</taxon>
        <taxon>Pseudomonadota</taxon>
        <taxon>Betaproteobacteria</taxon>
        <taxon>Burkholderiales</taxon>
        <taxon>Oxalobacteraceae</taxon>
        <taxon>Telluria group</taxon>
        <taxon>Duganella</taxon>
    </lineage>
</organism>
<dbReference type="InterPro" id="IPR031100">
    <property type="entry name" value="LOG_fam"/>
</dbReference>
<dbReference type="InterPro" id="IPR005269">
    <property type="entry name" value="LOG"/>
</dbReference>
<dbReference type="NCBIfam" id="TIGR00730">
    <property type="entry name" value="Rossman fold protein, TIGR00730 family"/>
    <property type="match status" value="1"/>
</dbReference>
<evidence type="ECO:0000313" key="5">
    <source>
        <dbReference type="Proteomes" id="UP000297729"/>
    </source>
</evidence>
<evidence type="ECO:0000256" key="3">
    <source>
        <dbReference type="RuleBase" id="RU363015"/>
    </source>
</evidence>
<accession>A0A4Y9SJ69</accession>
<dbReference type="GO" id="GO:0005829">
    <property type="term" value="C:cytosol"/>
    <property type="evidence" value="ECO:0007669"/>
    <property type="project" value="TreeGrafter"/>
</dbReference>
<dbReference type="PANTHER" id="PTHR31223">
    <property type="entry name" value="LOG FAMILY PROTEIN YJL055W"/>
    <property type="match status" value="1"/>
</dbReference>
<dbReference type="SUPFAM" id="SSF102405">
    <property type="entry name" value="MCP/YpsA-like"/>
    <property type="match status" value="1"/>
</dbReference>
<dbReference type="EC" id="3.2.2.n1" evidence="3"/>
<dbReference type="Gene3D" id="3.40.50.450">
    <property type="match status" value="1"/>
</dbReference>
<evidence type="ECO:0000313" key="4">
    <source>
        <dbReference type="EMBL" id="TFW25809.1"/>
    </source>
</evidence>
<dbReference type="PANTHER" id="PTHR31223:SF70">
    <property type="entry name" value="LOG FAMILY PROTEIN YJL055W"/>
    <property type="match status" value="1"/>
</dbReference>
<evidence type="ECO:0000256" key="1">
    <source>
        <dbReference type="ARBA" id="ARBA00000274"/>
    </source>
</evidence>
<comment type="caution">
    <text evidence="4">The sequence shown here is derived from an EMBL/GenBank/DDBJ whole genome shotgun (WGS) entry which is preliminary data.</text>
</comment>
<name>A0A4Y9SJ69_9BURK</name>
<comment type="catalytic activity">
    <reaction evidence="1">
        <text>AMP + H2O = D-ribose 5-phosphate + adenine</text>
        <dbReference type="Rhea" id="RHEA:20129"/>
        <dbReference type="ChEBI" id="CHEBI:15377"/>
        <dbReference type="ChEBI" id="CHEBI:16708"/>
        <dbReference type="ChEBI" id="CHEBI:78346"/>
        <dbReference type="ChEBI" id="CHEBI:456215"/>
        <dbReference type="EC" id="3.2.2.4"/>
    </reaction>
</comment>
<proteinExistence type="inferred from homology"/>
<reference evidence="4 5" key="1">
    <citation type="submission" date="2019-03" db="EMBL/GenBank/DDBJ databases">
        <title>Draft Genome Sequence of Duganella callidus sp. nov., a Novel Duganella Species Isolated from Cultivated Soil.</title>
        <authorList>
            <person name="Raths R."/>
            <person name="Peta V."/>
            <person name="Bucking H."/>
        </authorList>
    </citation>
    <scope>NUCLEOTIDE SEQUENCE [LARGE SCALE GENOMIC DNA]</scope>
    <source>
        <strain evidence="4 5">DN04</strain>
    </source>
</reference>
<evidence type="ECO:0000256" key="2">
    <source>
        <dbReference type="ARBA" id="ARBA00006763"/>
    </source>
</evidence>
<dbReference type="GO" id="GO:0008714">
    <property type="term" value="F:AMP nucleosidase activity"/>
    <property type="evidence" value="ECO:0007669"/>
    <property type="project" value="UniProtKB-EC"/>
</dbReference>
<keyword evidence="3" id="KW-0203">Cytokinin biosynthesis</keyword>
<comment type="similarity">
    <text evidence="2 3">Belongs to the LOG family.</text>
</comment>